<dbReference type="AlphaFoldDB" id="A0A3B0WIA8"/>
<evidence type="ECO:0008006" key="2">
    <source>
        <dbReference type="Google" id="ProtNLM"/>
    </source>
</evidence>
<accession>A0A3B0WIA8</accession>
<proteinExistence type="predicted"/>
<organism evidence="1">
    <name type="scientific">hydrothermal vent metagenome</name>
    <dbReference type="NCBI Taxonomy" id="652676"/>
    <lineage>
        <taxon>unclassified sequences</taxon>
        <taxon>metagenomes</taxon>
        <taxon>ecological metagenomes</taxon>
    </lineage>
</organism>
<gene>
    <name evidence="1" type="ORF">MNBD_CHLOROFLEXI01-1931</name>
</gene>
<dbReference type="Gene3D" id="3.40.50.1820">
    <property type="entry name" value="alpha/beta hydrolase"/>
    <property type="match status" value="1"/>
</dbReference>
<evidence type="ECO:0000313" key="1">
    <source>
        <dbReference type="EMBL" id="VAW43294.1"/>
    </source>
</evidence>
<dbReference type="InterPro" id="IPR029058">
    <property type="entry name" value="AB_hydrolase_fold"/>
</dbReference>
<dbReference type="EMBL" id="UOEU01001057">
    <property type="protein sequence ID" value="VAW43294.1"/>
    <property type="molecule type" value="Genomic_DNA"/>
</dbReference>
<protein>
    <recommendedName>
        <fullName evidence="2">Alpha/beta hydrolase</fullName>
    </recommendedName>
</protein>
<name>A0A3B0WIA8_9ZZZZ</name>
<sequence>MNKNWLKVACFSLLGTAVLLATFLNSRAYRLVAPPRSYTNQTPTSFGITNWQDITLTTSDGLQLSGWYIPPAGQENGTLIFVHGLG</sequence>
<feature type="non-terminal residue" evidence="1">
    <location>
        <position position="86"/>
    </location>
</feature>
<dbReference type="SUPFAM" id="SSF53474">
    <property type="entry name" value="alpha/beta-Hydrolases"/>
    <property type="match status" value="1"/>
</dbReference>
<reference evidence="1" key="1">
    <citation type="submission" date="2018-06" db="EMBL/GenBank/DDBJ databases">
        <authorList>
            <person name="Zhirakovskaya E."/>
        </authorList>
    </citation>
    <scope>NUCLEOTIDE SEQUENCE</scope>
</reference>